<keyword evidence="4" id="KW-0411">Iron-sulfur</keyword>
<evidence type="ECO:0000256" key="1">
    <source>
        <dbReference type="ARBA" id="ARBA00022714"/>
    </source>
</evidence>
<dbReference type="EMBL" id="CP040821">
    <property type="protein sequence ID" value="QDL94667.1"/>
    <property type="molecule type" value="Genomic_DNA"/>
</dbReference>
<dbReference type="PROSITE" id="PS51296">
    <property type="entry name" value="RIESKE"/>
    <property type="match status" value="1"/>
</dbReference>
<dbReference type="GO" id="GO:0051537">
    <property type="term" value="F:2 iron, 2 sulfur cluster binding"/>
    <property type="evidence" value="ECO:0007669"/>
    <property type="project" value="UniProtKB-KW"/>
</dbReference>
<dbReference type="KEGG" id="ppru:FDP22_22640"/>
<accession>A0A5B8FJP3</accession>
<proteinExistence type="predicted"/>
<dbReference type="AlphaFoldDB" id="A0A5B8FJP3"/>
<keyword evidence="6" id="KW-0614">Plasmid</keyword>
<geneLocation type="plasmid" evidence="7">
    <name>pd4m1c</name>
</geneLocation>
<evidence type="ECO:0000313" key="6">
    <source>
        <dbReference type="EMBL" id="QDL94667.1"/>
    </source>
</evidence>
<dbReference type="SUPFAM" id="SSF50022">
    <property type="entry name" value="ISP domain"/>
    <property type="match status" value="1"/>
</dbReference>
<dbReference type="GO" id="GO:0046872">
    <property type="term" value="F:metal ion binding"/>
    <property type="evidence" value="ECO:0007669"/>
    <property type="project" value="UniProtKB-KW"/>
</dbReference>
<dbReference type="PANTHER" id="PTHR21496">
    <property type="entry name" value="FERREDOXIN-RELATED"/>
    <property type="match status" value="1"/>
</dbReference>
<sequence>MTDSDWTRLCATGDVPEGEARSFTAAGKRLCVINDGAQFYVLDDLCTHGQAWLSEGYCDTEDCVIECPLHGGLFDYRNGKPAGDPAEKDAPTYAVRVEGEAVLVALAGAPA</sequence>
<gene>
    <name evidence="6" type="ORF">FDP22_22640</name>
</gene>
<dbReference type="OrthoDB" id="9794175at2"/>
<organism evidence="6 7">
    <name type="scientific">Paroceanicella profunda</name>
    <dbReference type="NCBI Taxonomy" id="2579971"/>
    <lineage>
        <taxon>Bacteria</taxon>
        <taxon>Pseudomonadati</taxon>
        <taxon>Pseudomonadota</taxon>
        <taxon>Alphaproteobacteria</taxon>
        <taxon>Rhodobacterales</taxon>
        <taxon>Paracoccaceae</taxon>
        <taxon>Paroceanicella</taxon>
    </lineage>
</organism>
<evidence type="ECO:0000256" key="4">
    <source>
        <dbReference type="ARBA" id="ARBA00023014"/>
    </source>
</evidence>
<evidence type="ECO:0000259" key="5">
    <source>
        <dbReference type="PROSITE" id="PS51296"/>
    </source>
</evidence>
<feature type="domain" description="Rieske" evidence="5">
    <location>
        <begin position="7"/>
        <end position="104"/>
    </location>
</feature>
<evidence type="ECO:0000256" key="3">
    <source>
        <dbReference type="ARBA" id="ARBA00023004"/>
    </source>
</evidence>
<keyword evidence="3" id="KW-0408">Iron</keyword>
<evidence type="ECO:0000256" key="2">
    <source>
        <dbReference type="ARBA" id="ARBA00022723"/>
    </source>
</evidence>
<dbReference type="InterPro" id="IPR017941">
    <property type="entry name" value="Rieske_2Fe-2S"/>
</dbReference>
<keyword evidence="2" id="KW-0479">Metal-binding</keyword>
<dbReference type="Pfam" id="PF00355">
    <property type="entry name" value="Rieske"/>
    <property type="match status" value="1"/>
</dbReference>
<dbReference type="Proteomes" id="UP000305888">
    <property type="component" value="Plasmid pD4M1C"/>
</dbReference>
<evidence type="ECO:0000313" key="7">
    <source>
        <dbReference type="Proteomes" id="UP000305888"/>
    </source>
</evidence>
<name>A0A5B8FJP3_9RHOB</name>
<reference evidence="6 7" key="1">
    <citation type="submission" date="2019-06" db="EMBL/GenBank/DDBJ databases">
        <title>Genome sequence of Rhodobacteraceae bacterium D4M1.</title>
        <authorList>
            <person name="Cao J."/>
        </authorList>
    </citation>
    <scope>NUCLEOTIDE SEQUENCE [LARGE SCALE GENOMIC DNA]</scope>
    <source>
        <strain evidence="6 7">D4M1</strain>
        <plasmid evidence="7">pd4m1c</plasmid>
    </source>
</reference>
<dbReference type="Gene3D" id="2.102.10.10">
    <property type="entry name" value="Rieske [2Fe-2S] iron-sulphur domain"/>
    <property type="match status" value="1"/>
</dbReference>
<dbReference type="PANTHER" id="PTHR21496:SF23">
    <property type="entry name" value="3-PHENYLPROPIONATE_CINNAMIC ACID DIOXYGENASE FERREDOXIN SUBUNIT"/>
    <property type="match status" value="1"/>
</dbReference>
<keyword evidence="1" id="KW-0001">2Fe-2S</keyword>
<dbReference type="CDD" id="cd03528">
    <property type="entry name" value="Rieske_RO_ferredoxin"/>
    <property type="match status" value="1"/>
</dbReference>
<keyword evidence="7" id="KW-1185">Reference proteome</keyword>
<dbReference type="InterPro" id="IPR036922">
    <property type="entry name" value="Rieske_2Fe-2S_sf"/>
</dbReference>
<protein>
    <submittedName>
        <fullName evidence="6">Non-heme iron oxygenase ferredoxin subunit</fullName>
    </submittedName>
</protein>
<dbReference type="RefSeq" id="WP_138576860.1">
    <property type="nucleotide sequence ID" value="NZ_CP040821.1"/>
</dbReference>